<dbReference type="WBParaSite" id="HCON_00055030-00001">
    <property type="protein sequence ID" value="HCON_00055030-00001"/>
    <property type="gene ID" value="HCON_00055030"/>
</dbReference>
<keyword evidence="1" id="KW-0732">Signal</keyword>
<name>A0A7I5E7U9_HAECO</name>
<feature type="signal peptide" evidence="1">
    <location>
        <begin position="1"/>
        <end position="20"/>
    </location>
</feature>
<protein>
    <submittedName>
        <fullName evidence="3">Salivary secreted peptide</fullName>
    </submittedName>
</protein>
<keyword evidence="2" id="KW-1185">Reference proteome</keyword>
<dbReference type="Proteomes" id="UP000025227">
    <property type="component" value="Unplaced"/>
</dbReference>
<evidence type="ECO:0000313" key="3">
    <source>
        <dbReference type="WBParaSite" id="HCON_00055030-00001"/>
    </source>
</evidence>
<organism evidence="2 3">
    <name type="scientific">Haemonchus contortus</name>
    <name type="common">Barber pole worm</name>
    <dbReference type="NCBI Taxonomy" id="6289"/>
    <lineage>
        <taxon>Eukaryota</taxon>
        <taxon>Metazoa</taxon>
        <taxon>Ecdysozoa</taxon>
        <taxon>Nematoda</taxon>
        <taxon>Chromadorea</taxon>
        <taxon>Rhabditida</taxon>
        <taxon>Rhabditina</taxon>
        <taxon>Rhabditomorpha</taxon>
        <taxon>Strongyloidea</taxon>
        <taxon>Trichostrongylidae</taxon>
        <taxon>Haemonchus</taxon>
    </lineage>
</organism>
<evidence type="ECO:0000256" key="1">
    <source>
        <dbReference type="SAM" id="SignalP"/>
    </source>
</evidence>
<sequence length="80" mass="8982">MISRIVVVVLLMALAVTVLASPYRHLRVKRQLFGGRPWWGYMGSNNYGYSDSSSFSWSVNQWGSSNQWGNNFGGGFPMFG</sequence>
<reference evidence="3" key="1">
    <citation type="submission" date="2020-12" db="UniProtKB">
        <authorList>
            <consortium name="WormBaseParasite"/>
        </authorList>
    </citation>
    <scope>IDENTIFICATION</scope>
    <source>
        <strain evidence="3">MHco3</strain>
    </source>
</reference>
<evidence type="ECO:0000313" key="2">
    <source>
        <dbReference type="Proteomes" id="UP000025227"/>
    </source>
</evidence>
<accession>A0A7I5E7U9</accession>
<proteinExistence type="predicted"/>
<dbReference type="AlphaFoldDB" id="A0A7I5E7U9"/>
<feature type="chain" id="PRO_5029814392" evidence="1">
    <location>
        <begin position="21"/>
        <end position="80"/>
    </location>
</feature>